<comment type="function">
    <text evidence="1 10">Controls the rotational direction of flagella during chemotaxis.</text>
</comment>
<keyword evidence="11" id="KW-0282">Flagellum</keyword>
<keyword evidence="7 10" id="KW-0283">Flagellar rotation</keyword>
<evidence type="ECO:0000256" key="7">
    <source>
        <dbReference type="ARBA" id="ARBA00022779"/>
    </source>
</evidence>
<dbReference type="PANTHER" id="PTHR35091:SF2">
    <property type="entry name" value="FLAGELLAR PROTEIN FLIL"/>
    <property type="match status" value="1"/>
</dbReference>
<dbReference type="Pfam" id="PF03748">
    <property type="entry name" value="FliL"/>
    <property type="match status" value="1"/>
</dbReference>
<keyword evidence="6 10" id="KW-0812">Transmembrane</keyword>
<comment type="caution">
    <text evidence="11">The sequence shown here is derived from an EMBL/GenBank/DDBJ whole genome shotgun (WGS) entry which is preliminary data.</text>
</comment>
<keyword evidence="12" id="KW-1185">Reference proteome</keyword>
<organism evidence="11 12">
    <name type="scientific">Clostridium subterminale</name>
    <dbReference type="NCBI Taxonomy" id="1550"/>
    <lineage>
        <taxon>Bacteria</taxon>
        <taxon>Bacillati</taxon>
        <taxon>Bacillota</taxon>
        <taxon>Clostridia</taxon>
        <taxon>Eubacteriales</taxon>
        <taxon>Clostridiaceae</taxon>
        <taxon>Clostridium</taxon>
    </lineage>
</organism>
<evidence type="ECO:0000313" key="12">
    <source>
        <dbReference type="Proteomes" id="UP001501047"/>
    </source>
</evidence>
<accession>A0ABN1KI81</accession>
<keyword evidence="11" id="KW-0969">Cilium</keyword>
<dbReference type="InterPro" id="IPR005503">
    <property type="entry name" value="FliL"/>
</dbReference>
<evidence type="ECO:0000313" key="11">
    <source>
        <dbReference type="EMBL" id="GAA0767641.1"/>
    </source>
</evidence>
<dbReference type="RefSeq" id="WP_343823656.1">
    <property type="nucleotide sequence ID" value="NZ_BAAACI010000001.1"/>
</dbReference>
<proteinExistence type="inferred from homology"/>
<evidence type="ECO:0000256" key="5">
    <source>
        <dbReference type="ARBA" id="ARBA00022500"/>
    </source>
</evidence>
<comment type="similarity">
    <text evidence="3 10">Belongs to the FliL family.</text>
</comment>
<sequence>MSKKNSNGNELEKEKGGSSKLVLIIVTAIVIFALITGAVFVGYTVATKQAGKSNSGASESNLLEKEATLDLKEFLVNLSDEEKSKFVKVNIFLGSDGKNKKLQKELTAKVPQIRDCINKILRTKKSTDFTTEGEALLKEEIIVKANELLNNGKIANVYFTDLIVQ</sequence>
<keyword evidence="9 10" id="KW-0472">Membrane</keyword>
<reference evidence="11 12" key="1">
    <citation type="journal article" date="2019" name="Int. J. Syst. Evol. Microbiol.">
        <title>The Global Catalogue of Microorganisms (GCM) 10K type strain sequencing project: providing services to taxonomists for standard genome sequencing and annotation.</title>
        <authorList>
            <consortium name="The Broad Institute Genomics Platform"/>
            <consortium name="The Broad Institute Genome Sequencing Center for Infectious Disease"/>
            <person name="Wu L."/>
            <person name="Ma J."/>
        </authorList>
    </citation>
    <scope>NUCLEOTIDE SEQUENCE [LARGE SCALE GENOMIC DNA]</scope>
    <source>
        <strain evidence="11 12">JCM 1417</strain>
    </source>
</reference>
<evidence type="ECO:0000256" key="9">
    <source>
        <dbReference type="ARBA" id="ARBA00023136"/>
    </source>
</evidence>
<evidence type="ECO:0000256" key="2">
    <source>
        <dbReference type="ARBA" id="ARBA00004162"/>
    </source>
</evidence>
<keyword evidence="4 10" id="KW-1003">Cell membrane</keyword>
<dbReference type="Proteomes" id="UP001501047">
    <property type="component" value="Unassembled WGS sequence"/>
</dbReference>
<feature type="transmembrane region" description="Helical" evidence="10">
    <location>
        <begin position="21"/>
        <end position="45"/>
    </location>
</feature>
<keyword evidence="5 10" id="KW-0145">Chemotaxis</keyword>
<evidence type="ECO:0000256" key="10">
    <source>
        <dbReference type="RuleBase" id="RU364125"/>
    </source>
</evidence>
<keyword evidence="8 10" id="KW-1133">Transmembrane helix</keyword>
<evidence type="ECO:0000256" key="1">
    <source>
        <dbReference type="ARBA" id="ARBA00002254"/>
    </source>
</evidence>
<dbReference type="EMBL" id="BAAACI010000001">
    <property type="protein sequence ID" value="GAA0767641.1"/>
    <property type="molecule type" value="Genomic_DNA"/>
</dbReference>
<dbReference type="PANTHER" id="PTHR35091">
    <property type="entry name" value="FLAGELLAR PROTEIN FLIL"/>
    <property type="match status" value="1"/>
</dbReference>
<evidence type="ECO:0000256" key="4">
    <source>
        <dbReference type="ARBA" id="ARBA00022475"/>
    </source>
</evidence>
<protein>
    <recommendedName>
        <fullName evidence="10">Flagellar protein FliL</fullName>
    </recommendedName>
</protein>
<name>A0ABN1KI81_CLOSU</name>
<evidence type="ECO:0000256" key="6">
    <source>
        <dbReference type="ARBA" id="ARBA00022692"/>
    </source>
</evidence>
<evidence type="ECO:0000256" key="3">
    <source>
        <dbReference type="ARBA" id="ARBA00008281"/>
    </source>
</evidence>
<keyword evidence="11" id="KW-0966">Cell projection</keyword>
<gene>
    <name evidence="11" type="ORF">GCM10008908_06950</name>
</gene>
<evidence type="ECO:0000256" key="8">
    <source>
        <dbReference type="ARBA" id="ARBA00022989"/>
    </source>
</evidence>
<comment type="subcellular location">
    <subcellularLocation>
        <location evidence="2">Cell membrane</location>
        <topology evidence="2">Single-pass membrane protein</topology>
    </subcellularLocation>
</comment>